<organism evidence="1 2">
    <name type="scientific">Burkholderia semiarida</name>
    <dbReference type="NCBI Taxonomy" id="2843303"/>
    <lineage>
        <taxon>Bacteria</taxon>
        <taxon>Pseudomonadati</taxon>
        <taxon>Pseudomonadota</taxon>
        <taxon>Betaproteobacteria</taxon>
        <taxon>Burkholderiales</taxon>
        <taxon>Burkholderiaceae</taxon>
        <taxon>Burkholderia</taxon>
        <taxon>Burkholderia cepacia complex</taxon>
    </lineage>
</organism>
<comment type="caution">
    <text evidence="1">The sequence shown here is derived from an EMBL/GenBank/DDBJ whole genome shotgun (WGS) entry which is preliminary data.</text>
</comment>
<reference evidence="1 2" key="1">
    <citation type="submission" date="2024-10" db="EMBL/GenBank/DDBJ databases">
        <title>Burkholderia semiarida in Mexico.</title>
        <authorList>
            <person name="Estrada P."/>
        </authorList>
    </citation>
    <scope>NUCLEOTIDE SEQUENCE [LARGE SCALE GENOMIC DNA]</scope>
    <source>
        <strain evidence="1 2">CLM7-1</strain>
    </source>
</reference>
<evidence type="ECO:0000313" key="2">
    <source>
        <dbReference type="Proteomes" id="UP001609186"/>
    </source>
</evidence>
<dbReference type="EMBL" id="JBIMPM010000009">
    <property type="protein sequence ID" value="MFH5251617.1"/>
    <property type="molecule type" value="Genomic_DNA"/>
</dbReference>
<sequence length="105" mass="11457">MTYPLVTLEDKNANCVSIMATIPLSSYLELVEDAYEDQGGLSGQRAPIRTKTGQKIRHRLVEDLTRGAVIPPIVVGAVTKPAVLGRLKKLKTSSDLVTALKREKI</sequence>
<accession>A0ABW7L1Y0</accession>
<evidence type="ECO:0000313" key="1">
    <source>
        <dbReference type="EMBL" id="MFH5251617.1"/>
    </source>
</evidence>
<name>A0ABW7L1Y0_9BURK</name>
<proteinExistence type="predicted"/>
<dbReference type="Proteomes" id="UP001609186">
    <property type="component" value="Unassembled WGS sequence"/>
</dbReference>
<gene>
    <name evidence="1" type="ORF">ACGTRS_10310</name>
</gene>
<dbReference type="RefSeq" id="WP_395129216.1">
    <property type="nucleotide sequence ID" value="NZ_JBIMPM010000009.1"/>
</dbReference>
<protein>
    <submittedName>
        <fullName evidence="1">Uncharacterized protein</fullName>
    </submittedName>
</protein>
<keyword evidence="2" id="KW-1185">Reference proteome</keyword>
<feature type="non-terminal residue" evidence="1">
    <location>
        <position position="105"/>
    </location>
</feature>